<dbReference type="EMBL" id="JALJOS010000007">
    <property type="protein sequence ID" value="KAK9836567.1"/>
    <property type="molecule type" value="Genomic_DNA"/>
</dbReference>
<keyword evidence="7" id="KW-0653">Protein transport</keyword>
<evidence type="ECO:0000256" key="6">
    <source>
        <dbReference type="ARBA" id="ARBA00022787"/>
    </source>
</evidence>
<keyword evidence="9" id="KW-0496">Mitochondrion</keyword>
<accession>A0AAW1RTA5</accession>
<keyword evidence="8" id="KW-1133">Transmembrane helix</keyword>
<evidence type="ECO:0008006" key="13">
    <source>
        <dbReference type="Google" id="ProtNLM"/>
    </source>
</evidence>
<dbReference type="InterPro" id="IPR011990">
    <property type="entry name" value="TPR-like_helical_dom_sf"/>
</dbReference>
<dbReference type="Gene3D" id="1.25.40.10">
    <property type="entry name" value="Tetratricopeptide repeat domain"/>
    <property type="match status" value="1"/>
</dbReference>
<comment type="function">
    <text evidence="1">Central component of the receptor complex responsible for the recognition and translocation of cytosolically synthesized mitochondrial preproteins. Together with TOM22 functions as the transit peptide receptor at the surface of the mitochondrion outer membrane and facilitates the movement of preproteins into the translocation pore.</text>
</comment>
<dbReference type="PANTHER" id="PTHR32409">
    <property type="entry name" value="MITOCHONDRIAL IMPORT RECEPTOR SUBUNIT TOM20-1-RELATED"/>
    <property type="match status" value="1"/>
</dbReference>
<dbReference type="SUPFAM" id="SSF48452">
    <property type="entry name" value="TPR-like"/>
    <property type="match status" value="1"/>
</dbReference>
<dbReference type="GO" id="GO:0015031">
    <property type="term" value="P:protein transport"/>
    <property type="evidence" value="ECO:0007669"/>
    <property type="project" value="UniProtKB-KW"/>
</dbReference>
<dbReference type="PANTHER" id="PTHR32409:SF3">
    <property type="entry name" value="MITOCHONDRIAL IMPORT RECEPTOR SUBUNIT TOM20-1-RELATED"/>
    <property type="match status" value="1"/>
</dbReference>
<comment type="caution">
    <text evidence="11">The sequence shown here is derived from an EMBL/GenBank/DDBJ whole genome shotgun (WGS) entry which is preliminary data.</text>
</comment>
<proteinExistence type="inferred from homology"/>
<name>A0AAW1RTA5_9CHLO</name>
<dbReference type="InterPro" id="IPR010547">
    <property type="entry name" value="TOM20_imprt_rcpt"/>
</dbReference>
<keyword evidence="12" id="KW-1185">Reference proteome</keyword>
<evidence type="ECO:0000256" key="2">
    <source>
        <dbReference type="ARBA" id="ARBA00004572"/>
    </source>
</evidence>
<comment type="subcellular location">
    <subcellularLocation>
        <location evidence="2">Mitochondrion outer membrane</location>
        <topology evidence="2">Single-pass membrane protein</topology>
    </subcellularLocation>
</comment>
<keyword evidence="10" id="KW-0472">Membrane</keyword>
<evidence type="ECO:0000256" key="5">
    <source>
        <dbReference type="ARBA" id="ARBA00022692"/>
    </source>
</evidence>
<evidence type="ECO:0000256" key="1">
    <source>
        <dbReference type="ARBA" id="ARBA00003450"/>
    </source>
</evidence>
<protein>
    <recommendedName>
        <fullName evidence="13">Mitochondrial import receptor subunit TOM20</fullName>
    </recommendedName>
</protein>
<gene>
    <name evidence="11" type="ORF">WJX74_003254</name>
</gene>
<keyword evidence="4" id="KW-0813">Transport</keyword>
<sequence>MEMLGKDELERLMFFEQAREQSQKEHEENPQDAHALTKWGGALLELAHFRQGSDAYVTIGEAVEKFQKALALDPKAHDALWCLGNAYTSQGFLTSDTREAKSFFDKATDCFKKALKEDPNNETYKKALEMTSKAPQLHAELQKQISNAQIIPGAGSGGGAGGGRASRTAKPPRVSDFWYDVGGWVLFVGIAAGVIQLTRIAPPPQPMAVR</sequence>
<reference evidence="11 12" key="1">
    <citation type="journal article" date="2024" name="Nat. Commun.">
        <title>Phylogenomics reveals the evolutionary origins of lichenization in chlorophyte algae.</title>
        <authorList>
            <person name="Puginier C."/>
            <person name="Libourel C."/>
            <person name="Otte J."/>
            <person name="Skaloud P."/>
            <person name="Haon M."/>
            <person name="Grisel S."/>
            <person name="Petersen M."/>
            <person name="Berrin J.G."/>
            <person name="Delaux P.M."/>
            <person name="Dal Grande F."/>
            <person name="Keller J."/>
        </authorList>
    </citation>
    <scope>NUCLEOTIDE SEQUENCE [LARGE SCALE GENOMIC DNA]</scope>
    <source>
        <strain evidence="11 12">SAG 2145</strain>
    </source>
</reference>
<evidence type="ECO:0000256" key="10">
    <source>
        <dbReference type="ARBA" id="ARBA00023136"/>
    </source>
</evidence>
<dbReference type="Proteomes" id="UP001438707">
    <property type="component" value="Unassembled WGS sequence"/>
</dbReference>
<keyword evidence="5" id="KW-0812">Transmembrane</keyword>
<dbReference type="AlphaFoldDB" id="A0AAW1RTA5"/>
<evidence type="ECO:0000256" key="9">
    <source>
        <dbReference type="ARBA" id="ARBA00023128"/>
    </source>
</evidence>
<evidence type="ECO:0000256" key="7">
    <source>
        <dbReference type="ARBA" id="ARBA00022927"/>
    </source>
</evidence>
<evidence type="ECO:0000256" key="4">
    <source>
        <dbReference type="ARBA" id="ARBA00022448"/>
    </source>
</evidence>
<keyword evidence="6" id="KW-1000">Mitochondrion outer membrane</keyword>
<dbReference type="Pfam" id="PF06552">
    <property type="entry name" value="TOM20_plant"/>
    <property type="match status" value="1"/>
</dbReference>
<organism evidence="11 12">
    <name type="scientific">Apatococcus lobatus</name>
    <dbReference type="NCBI Taxonomy" id="904363"/>
    <lineage>
        <taxon>Eukaryota</taxon>
        <taxon>Viridiplantae</taxon>
        <taxon>Chlorophyta</taxon>
        <taxon>core chlorophytes</taxon>
        <taxon>Trebouxiophyceae</taxon>
        <taxon>Chlorellales</taxon>
        <taxon>Chlorellaceae</taxon>
        <taxon>Apatococcus</taxon>
    </lineage>
</organism>
<dbReference type="GO" id="GO:0005742">
    <property type="term" value="C:mitochondrial outer membrane translocase complex"/>
    <property type="evidence" value="ECO:0007669"/>
    <property type="project" value="InterPro"/>
</dbReference>
<evidence type="ECO:0000256" key="3">
    <source>
        <dbReference type="ARBA" id="ARBA00005792"/>
    </source>
</evidence>
<evidence type="ECO:0000256" key="8">
    <source>
        <dbReference type="ARBA" id="ARBA00022989"/>
    </source>
</evidence>
<evidence type="ECO:0000313" key="11">
    <source>
        <dbReference type="EMBL" id="KAK9836567.1"/>
    </source>
</evidence>
<comment type="similarity">
    <text evidence="3">Belongs to the Tom20 family.</text>
</comment>
<dbReference type="GO" id="GO:0045040">
    <property type="term" value="P:protein insertion into mitochondrial outer membrane"/>
    <property type="evidence" value="ECO:0007669"/>
    <property type="project" value="InterPro"/>
</dbReference>
<evidence type="ECO:0000313" key="12">
    <source>
        <dbReference type="Proteomes" id="UP001438707"/>
    </source>
</evidence>